<dbReference type="AlphaFoldDB" id="A0A9I9EGN9"/>
<sequence>MKRVPASVLHILETLTTTTVHHHPCLKPSSSPPLAPSLCSFNSLRGSIVRQVIVENSWRRTYDVRSGNISTAFVRRWKFSMIF</sequence>
<evidence type="ECO:0000313" key="1">
    <source>
        <dbReference type="EnsemblPlants" id="MELO3C033231.2.1"/>
    </source>
</evidence>
<accession>A0A9I9EGN9</accession>
<dbReference type="Gramene" id="MELO3C033231.2.1">
    <property type="protein sequence ID" value="MELO3C033231.2.1"/>
    <property type="gene ID" value="MELO3C033231.2"/>
</dbReference>
<proteinExistence type="predicted"/>
<protein>
    <submittedName>
        <fullName evidence="1">Uncharacterized protein</fullName>
    </submittedName>
</protein>
<name>A0A9I9EGN9_CUCME</name>
<reference evidence="1" key="1">
    <citation type="submission" date="2023-03" db="UniProtKB">
        <authorList>
            <consortium name="EnsemblPlants"/>
        </authorList>
    </citation>
    <scope>IDENTIFICATION</scope>
</reference>
<organism evidence="1">
    <name type="scientific">Cucumis melo</name>
    <name type="common">Muskmelon</name>
    <dbReference type="NCBI Taxonomy" id="3656"/>
    <lineage>
        <taxon>Eukaryota</taxon>
        <taxon>Viridiplantae</taxon>
        <taxon>Streptophyta</taxon>
        <taxon>Embryophyta</taxon>
        <taxon>Tracheophyta</taxon>
        <taxon>Spermatophyta</taxon>
        <taxon>Magnoliopsida</taxon>
        <taxon>eudicotyledons</taxon>
        <taxon>Gunneridae</taxon>
        <taxon>Pentapetalae</taxon>
        <taxon>rosids</taxon>
        <taxon>fabids</taxon>
        <taxon>Cucurbitales</taxon>
        <taxon>Cucurbitaceae</taxon>
        <taxon>Benincaseae</taxon>
        <taxon>Cucumis</taxon>
    </lineage>
</organism>
<dbReference type="EnsemblPlants" id="MELO3C033231.2.1">
    <property type="protein sequence ID" value="MELO3C033231.2.1"/>
    <property type="gene ID" value="MELO3C033231.2"/>
</dbReference>